<accession>A0A498JBV3</accession>
<evidence type="ECO:0000313" key="2">
    <source>
        <dbReference type="EMBL" id="RXH92315.1"/>
    </source>
</evidence>
<dbReference type="EMBL" id="RDQH01000334">
    <property type="protein sequence ID" value="RXH92315.1"/>
    <property type="molecule type" value="Genomic_DNA"/>
</dbReference>
<reference evidence="2 3" key="1">
    <citation type="submission" date="2018-10" db="EMBL/GenBank/DDBJ databases">
        <title>A high-quality apple genome assembly.</title>
        <authorList>
            <person name="Hu J."/>
        </authorList>
    </citation>
    <scope>NUCLEOTIDE SEQUENCE [LARGE SCALE GENOMIC DNA]</scope>
    <source>
        <strain evidence="3">cv. HFTH1</strain>
        <tissue evidence="2">Young leaf</tissue>
    </source>
</reference>
<keyword evidence="3" id="KW-1185">Reference proteome</keyword>
<feature type="compositionally biased region" description="Basic and acidic residues" evidence="1">
    <location>
        <begin position="1"/>
        <end position="14"/>
    </location>
</feature>
<evidence type="ECO:0000256" key="1">
    <source>
        <dbReference type="SAM" id="MobiDB-lite"/>
    </source>
</evidence>
<organism evidence="2 3">
    <name type="scientific">Malus domestica</name>
    <name type="common">Apple</name>
    <name type="synonym">Pyrus malus</name>
    <dbReference type="NCBI Taxonomy" id="3750"/>
    <lineage>
        <taxon>Eukaryota</taxon>
        <taxon>Viridiplantae</taxon>
        <taxon>Streptophyta</taxon>
        <taxon>Embryophyta</taxon>
        <taxon>Tracheophyta</taxon>
        <taxon>Spermatophyta</taxon>
        <taxon>Magnoliopsida</taxon>
        <taxon>eudicotyledons</taxon>
        <taxon>Gunneridae</taxon>
        <taxon>Pentapetalae</taxon>
        <taxon>rosids</taxon>
        <taxon>fabids</taxon>
        <taxon>Rosales</taxon>
        <taxon>Rosaceae</taxon>
        <taxon>Amygdaloideae</taxon>
        <taxon>Maleae</taxon>
        <taxon>Malus</taxon>
    </lineage>
</organism>
<name>A0A498JBV3_MALDO</name>
<gene>
    <name evidence="2" type="ORF">DVH24_033211</name>
</gene>
<dbReference type="AlphaFoldDB" id="A0A498JBV3"/>
<proteinExistence type="predicted"/>
<dbReference type="Proteomes" id="UP000290289">
    <property type="component" value="Chromosome 8"/>
</dbReference>
<evidence type="ECO:0000313" key="3">
    <source>
        <dbReference type="Proteomes" id="UP000290289"/>
    </source>
</evidence>
<feature type="region of interest" description="Disordered" evidence="1">
    <location>
        <begin position="1"/>
        <end position="44"/>
    </location>
</feature>
<sequence>MKCRSEGRPKEARSKAKSPAGGPGGSAKGKNPIRTQPTNLGFYDKKKEKKAAVKDSLTTDLTNVKAVADSLAQLPLEEKNPSPAFYKEDKIPKCIVEPRIVSDCRLVVQFALSLATLLNNVPGGDVSPSA</sequence>
<comment type="caution">
    <text evidence="2">The sequence shown here is derived from an EMBL/GenBank/DDBJ whole genome shotgun (WGS) entry which is preliminary data.</text>
</comment>
<protein>
    <submittedName>
        <fullName evidence="2">Uncharacterized protein</fullName>
    </submittedName>
</protein>